<dbReference type="RefSeq" id="WP_344033407.1">
    <property type="nucleotide sequence ID" value="NZ_BAAAOB010000005.1"/>
</dbReference>
<evidence type="ECO:0000313" key="1">
    <source>
        <dbReference type="EMBL" id="GAA1798419.1"/>
    </source>
</evidence>
<evidence type="ECO:0008006" key="3">
    <source>
        <dbReference type="Google" id="ProtNLM"/>
    </source>
</evidence>
<dbReference type="EMBL" id="BAAAOB010000005">
    <property type="protein sequence ID" value="GAA1798419.1"/>
    <property type="molecule type" value="Genomic_DNA"/>
</dbReference>
<sequence length="173" mass="17890">MSLPTGDPERARAARSTAARQHAKLGIAIATCAALGALLSACASPAFSFESQLVQNAETGEPFTLPQAGTPSGSWDRVVVLCPYAGTSQLPSEFAEAAAAIDTQSTESTQWLLFRARAGVETLTLSRDRVDLCSAGSTIPLLGGVADQWEAQREGTAWSIRLRSGAAGAPAGD</sequence>
<accession>A0ABN2LSL7</accession>
<dbReference type="Proteomes" id="UP001500851">
    <property type="component" value="Unassembled WGS sequence"/>
</dbReference>
<comment type="caution">
    <text evidence="1">The sequence shown here is derived from an EMBL/GenBank/DDBJ whole genome shotgun (WGS) entry which is preliminary data.</text>
</comment>
<proteinExistence type="predicted"/>
<gene>
    <name evidence="1" type="ORF">GCM10009768_29390</name>
</gene>
<name>A0ABN2LSL7_9MICO</name>
<organism evidence="1 2">
    <name type="scientific">Leucobacter iarius</name>
    <dbReference type="NCBI Taxonomy" id="333963"/>
    <lineage>
        <taxon>Bacteria</taxon>
        <taxon>Bacillati</taxon>
        <taxon>Actinomycetota</taxon>
        <taxon>Actinomycetes</taxon>
        <taxon>Micrococcales</taxon>
        <taxon>Microbacteriaceae</taxon>
        <taxon>Leucobacter</taxon>
    </lineage>
</organism>
<keyword evidence="2" id="KW-1185">Reference proteome</keyword>
<protein>
    <recommendedName>
        <fullName evidence="3">Lipoprotein</fullName>
    </recommendedName>
</protein>
<evidence type="ECO:0000313" key="2">
    <source>
        <dbReference type="Proteomes" id="UP001500851"/>
    </source>
</evidence>
<reference evidence="1 2" key="1">
    <citation type="journal article" date="2019" name="Int. J. Syst. Evol. Microbiol.">
        <title>The Global Catalogue of Microorganisms (GCM) 10K type strain sequencing project: providing services to taxonomists for standard genome sequencing and annotation.</title>
        <authorList>
            <consortium name="The Broad Institute Genomics Platform"/>
            <consortium name="The Broad Institute Genome Sequencing Center for Infectious Disease"/>
            <person name="Wu L."/>
            <person name="Ma J."/>
        </authorList>
    </citation>
    <scope>NUCLEOTIDE SEQUENCE [LARGE SCALE GENOMIC DNA]</scope>
    <source>
        <strain evidence="1 2">JCM 14736</strain>
    </source>
</reference>